<evidence type="ECO:0000313" key="2">
    <source>
        <dbReference type="Proteomes" id="UP000235965"/>
    </source>
</evidence>
<protein>
    <submittedName>
        <fullName evidence="1">Uncharacterized protein</fullName>
    </submittedName>
</protein>
<comment type="caution">
    <text evidence="1">The sequence shown here is derived from an EMBL/GenBank/DDBJ whole genome shotgun (WGS) entry which is preliminary data.</text>
</comment>
<dbReference type="STRING" id="105785.A0A2J7QPV8"/>
<keyword evidence="2" id="KW-1185">Reference proteome</keyword>
<evidence type="ECO:0000313" key="1">
    <source>
        <dbReference type="EMBL" id="PNF30612.1"/>
    </source>
</evidence>
<proteinExistence type="predicted"/>
<organism evidence="1 2">
    <name type="scientific">Cryptotermes secundus</name>
    <dbReference type="NCBI Taxonomy" id="105785"/>
    <lineage>
        <taxon>Eukaryota</taxon>
        <taxon>Metazoa</taxon>
        <taxon>Ecdysozoa</taxon>
        <taxon>Arthropoda</taxon>
        <taxon>Hexapoda</taxon>
        <taxon>Insecta</taxon>
        <taxon>Pterygota</taxon>
        <taxon>Neoptera</taxon>
        <taxon>Polyneoptera</taxon>
        <taxon>Dictyoptera</taxon>
        <taxon>Blattodea</taxon>
        <taxon>Blattoidea</taxon>
        <taxon>Termitoidae</taxon>
        <taxon>Kalotermitidae</taxon>
        <taxon>Cryptotermitinae</taxon>
        <taxon>Cryptotermes</taxon>
    </lineage>
</organism>
<gene>
    <name evidence="1" type="ORF">B7P43_G06156</name>
</gene>
<dbReference type="EMBL" id="NEVH01012087">
    <property type="protein sequence ID" value="PNF30612.1"/>
    <property type="molecule type" value="Genomic_DNA"/>
</dbReference>
<reference evidence="1 2" key="1">
    <citation type="submission" date="2017-12" db="EMBL/GenBank/DDBJ databases">
        <title>Hemimetabolous genomes reveal molecular basis of termite eusociality.</title>
        <authorList>
            <person name="Harrison M.C."/>
            <person name="Jongepier E."/>
            <person name="Robertson H.M."/>
            <person name="Arning N."/>
            <person name="Bitard-Feildel T."/>
            <person name="Chao H."/>
            <person name="Childers C.P."/>
            <person name="Dinh H."/>
            <person name="Doddapaneni H."/>
            <person name="Dugan S."/>
            <person name="Gowin J."/>
            <person name="Greiner C."/>
            <person name="Han Y."/>
            <person name="Hu H."/>
            <person name="Hughes D.S.T."/>
            <person name="Huylmans A.-K."/>
            <person name="Kemena C."/>
            <person name="Kremer L.P.M."/>
            <person name="Lee S.L."/>
            <person name="Lopez-Ezquerra A."/>
            <person name="Mallet L."/>
            <person name="Monroy-Kuhn J.M."/>
            <person name="Moser A."/>
            <person name="Murali S.C."/>
            <person name="Muzny D.M."/>
            <person name="Otani S."/>
            <person name="Piulachs M.-D."/>
            <person name="Poelchau M."/>
            <person name="Qu J."/>
            <person name="Schaub F."/>
            <person name="Wada-Katsumata A."/>
            <person name="Worley K.C."/>
            <person name="Xie Q."/>
            <person name="Ylla G."/>
            <person name="Poulsen M."/>
            <person name="Gibbs R.A."/>
            <person name="Schal C."/>
            <person name="Richards S."/>
            <person name="Belles X."/>
            <person name="Korb J."/>
            <person name="Bornberg-Bauer E."/>
        </authorList>
    </citation>
    <scope>NUCLEOTIDE SEQUENCE [LARGE SCALE GENOMIC DNA]</scope>
    <source>
        <tissue evidence="1">Whole body</tissue>
    </source>
</reference>
<dbReference type="AlphaFoldDB" id="A0A2J7QPV8"/>
<accession>A0A2J7QPV8</accession>
<name>A0A2J7QPV8_9NEOP</name>
<dbReference type="Proteomes" id="UP000235965">
    <property type="component" value="Unassembled WGS sequence"/>
</dbReference>
<dbReference type="OrthoDB" id="8184392at2759"/>
<dbReference type="InParanoid" id="A0A2J7QPV8"/>
<sequence>MTSVIDSPATVVSGEDLRCFVCDVAVAGRFYTLATCRTQSTKIRLIEKLGQLVGERYMVVISEDDIICRGCANLMNTLDRLETEMGSVRNVVLRFLEKKYALEEGELLNNKTTVSCPPPQIMSHNTSLIPGSRSRANAGVENFMSRKRKAVLMDLEDEQENSLHSKSQKCDPKANVWMQCDKCKYTTHYNAFMIHHIRQHVKKKNATCDFCGEEVQVGGSCTRQCSVKKSNAEGKQNKHTPNQIKKYFASDGNEVMRCEGSDTAESETVDMITAEINEFRASERGTNSPDVVISTVQPTEGDAVKNRVTDMLPVIDKVVESGTATIIIDQSKQNSNSLELTKADDVTIEVSHIPQHTEGDVELQLNDVDGSTPTAICVMEMSEDSSAEQPTLLTVQKMEEEGSAVYVQVVEVGKAEEMEDSRSITKQVLTVSEDGTVEMVEVMWDDMVSSDVGTEQDIRFG</sequence>